<reference evidence="2" key="1">
    <citation type="submission" date="2022-07" db="EMBL/GenBank/DDBJ databases">
        <title>Marinobacter iranensis a new bacterium isolate from a hipersaline lake in Iran.</title>
        <authorList>
            <person name="Mohammad A.M.A."/>
            <person name="Cristina S.-P."/>
            <person name="Antonio V."/>
        </authorList>
    </citation>
    <scope>NUCLEOTIDE SEQUENCE</scope>
    <source>
        <strain evidence="2">71-i</strain>
    </source>
</reference>
<evidence type="ECO:0000313" key="3">
    <source>
        <dbReference type="Proteomes" id="UP001143391"/>
    </source>
</evidence>
<protein>
    <recommendedName>
        <fullName evidence="4">Alginate export domain-containing protein</fullName>
    </recommendedName>
</protein>
<sequence>MRSVLKIIIGTVALLPVGSAAEINHLPQPWRQDAVVLGADETADVERYLHELSFAHSQRAPSAIENGIRGTGGSVGTRRLYMDFRFRQDFAFNEDRQRFLLDIQRSEDFDGSYDRQLVGFRHQLTGATEVWLQGDVFADKSLADIYLSGRHTFDNESWFHGSWILPDHYFNDKTRSNDSFVDPAQSFFLQWHRPAEQQQSGTTASVTYSPPSTFDSRSEGLVVENETVRGALSHQHRRGDWQLRMSLSGEHTRRHYNLDELAGGIPTRRDHIWIETEAVYDNHRLQPGIGLHYFYLREQGYTGRNLDEIVDLRRREPMLSGHFRVPLTPSASLRPAIYLSTPDIDQSYSESGDENHRGFTGKFALPFEILLSREDNAILTLAPTFYLHKPAFGGGNLQLHWPM</sequence>
<evidence type="ECO:0000313" key="2">
    <source>
        <dbReference type="EMBL" id="MDF0749424.1"/>
    </source>
</evidence>
<evidence type="ECO:0000256" key="1">
    <source>
        <dbReference type="SAM" id="MobiDB-lite"/>
    </source>
</evidence>
<name>A0ABT5Y6X9_9GAMM</name>
<comment type="caution">
    <text evidence="2">The sequence shown here is derived from an EMBL/GenBank/DDBJ whole genome shotgun (WGS) entry which is preliminary data.</text>
</comment>
<feature type="region of interest" description="Disordered" evidence="1">
    <location>
        <begin position="198"/>
        <end position="217"/>
    </location>
</feature>
<keyword evidence="3" id="KW-1185">Reference proteome</keyword>
<evidence type="ECO:0008006" key="4">
    <source>
        <dbReference type="Google" id="ProtNLM"/>
    </source>
</evidence>
<dbReference type="Proteomes" id="UP001143391">
    <property type="component" value="Unassembled WGS sequence"/>
</dbReference>
<feature type="compositionally biased region" description="Polar residues" evidence="1">
    <location>
        <begin position="198"/>
        <end position="215"/>
    </location>
</feature>
<dbReference type="EMBL" id="JANCMW010000002">
    <property type="protein sequence ID" value="MDF0749424.1"/>
    <property type="molecule type" value="Genomic_DNA"/>
</dbReference>
<gene>
    <name evidence="2" type="ORF">NLU14_04175</name>
</gene>
<organism evidence="2 3">
    <name type="scientific">Marinobacter iranensis</name>
    <dbReference type="NCBI Taxonomy" id="2962607"/>
    <lineage>
        <taxon>Bacteria</taxon>
        <taxon>Pseudomonadati</taxon>
        <taxon>Pseudomonadota</taxon>
        <taxon>Gammaproteobacteria</taxon>
        <taxon>Pseudomonadales</taxon>
        <taxon>Marinobacteraceae</taxon>
        <taxon>Marinobacter</taxon>
    </lineage>
</organism>
<dbReference type="RefSeq" id="WP_275704919.1">
    <property type="nucleotide sequence ID" value="NZ_JANCMW010000002.1"/>
</dbReference>
<accession>A0ABT5Y6X9</accession>
<proteinExistence type="predicted"/>